<reference evidence="2" key="2">
    <citation type="submission" date="2015-01" db="EMBL/GenBank/DDBJ databases">
        <title>Evolutionary Origins and Diversification of the Mycorrhizal Mutualists.</title>
        <authorList>
            <consortium name="DOE Joint Genome Institute"/>
            <consortium name="Mycorrhizal Genomics Consortium"/>
            <person name="Kohler A."/>
            <person name="Kuo A."/>
            <person name="Nagy L.G."/>
            <person name="Floudas D."/>
            <person name="Copeland A."/>
            <person name="Barry K.W."/>
            <person name="Cichocki N."/>
            <person name="Veneault-Fourrey C."/>
            <person name="LaButti K."/>
            <person name="Lindquist E.A."/>
            <person name="Lipzen A."/>
            <person name="Lundell T."/>
            <person name="Morin E."/>
            <person name="Murat C."/>
            <person name="Riley R."/>
            <person name="Ohm R."/>
            <person name="Sun H."/>
            <person name="Tunlid A."/>
            <person name="Henrissat B."/>
            <person name="Grigoriev I.V."/>
            <person name="Hibbett D.S."/>
            <person name="Martin F."/>
        </authorList>
    </citation>
    <scope>NUCLEOTIDE SEQUENCE [LARGE SCALE GENOMIC DNA]</scope>
    <source>
        <strain evidence="2">Marx 270</strain>
    </source>
</reference>
<organism evidence="1 2">
    <name type="scientific">Pisolithus tinctorius Marx 270</name>
    <dbReference type="NCBI Taxonomy" id="870435"/>
    <lineage>
        <taxon>Eukaryota</taxon>
        <taxon>Fungi</taxon>
        <taxon>Dikarya</taxon>
        <taxon>Basidiomycota</taxon>
        <taxon>Agaricomycotina</taxon>
        <taxon>Agaricomycetes</taxon>
        <taxon>Agaricomycetidae</taxon>
        <taxon>Boletales</taxon>
        <taxon>Sclerodermatineae</taxon>
        <taxon>Pisolithaceae</taxon>
        <taxon>Pisolithus</taxon>
    </lineage>
</organism>
<protein>
    <submittedName>
        <fullName evidence="1">Uncharacterized protein</fullName>
    </submittedName>
</protein>
<dbReference type="HOGENOM" id="CLU_3069693_0_0_1"/>
<name>A0A0C3IUZ6_PISTI</name>
<gene>
    <name evidence="1" type="ORF">M404DRAFT_1003696</name>
</gene>
<reference evidence="1 2" key="1">
    <citation type="submission" date="2014-04" db="EMBL/GenBank/DDBJ databases">
        <authorList>
            <consortium name="DOE Joint Genome Institute"/>
            <person name="Kuo A."/>
            <person name="Kohler A."/>
            <person name="Costa M.D."/>
            <person name="Nagy L.G."/>
            <person name="Floudas D."/>
            <person name="Copeland A."/>
            <person name="Barry K.W."/>
            <person name="Cichocki N."/>
            <person name="Veneault-Fourrey C."/>
            <person name="LaButti K."/>
            <person name="Lindquist E.A."/>
            <person name="Lipzen A."/>
            <person name="Lundell T."/>
            <person name="Morin E."/>
            <person name="Murat C."/>
            <person name="Sun H."/>
            <person name="Tunlid A."/>
            <person name="Henrissat B."/>
            <person name="Grigoriev I.V."/>
            <person name="Hibbett D.S."/>
            <person name="Martin F."/>
            <person name="Nordberg H.P."/>
            <person name="Cantor M.N."/>
            <person name="Hua S.X."/>
        </authorList>
    </citation>
    <scope>NUCLEOTIDE SEQUENCE [LARGE SCALE GENOMIC DNA]</scope>
    <source>
        <strain evidence="1 2">Marx 270</strain>
    </source>
</reference>
<dbReference type="Proteomes" id="UP000054217">
    <property type="component" value="Unassembled WGS sequence"/>
</dbReference>
<dbReference type="InParanoid" id="A0A0C3IUZ6"/>
<keyword evidence="2" id="KW-1185">Reference proteome</keyword>
<dbReference type="EMBL" id="KN831994">
    <property type="protein sequence ID" value="KIO00688.1"/>
    <property type="molecule type" value="Genomic_DNA"/>
</dbReference>
<evidence type="ECO:0000313" key="2">
    <source>
        <dbReference type="Proteomes" id="UP000054217"/>
    </source>
</evidence>
<accession>A0A0C3IUZ6</accession>
<evidence type="ECO:0000313" key="1">
    <source>
        <dbReference type="EMBL" id="KIO00688.1"/>
    </source>
</evidence>
<proteinExistence type="predicted"/>
<sequence>MKIRGKGNGAFVFDSLCNNNIDDCRVDHISTIKRGSPKTWQEVMIFESCAYTR</sequence>
<dbReference type="AlphaFoldDB" id="A0A0C3IUZ6"/>